<organism evidence="2">
    <name type="scientific">viral metagenome</name>
    <dbReference type="NCBI Taxonomy" id="1070528"/>
    <lineage>
        <taxon>unclassified sequences</taxon>
        <taxon>metagenomes</taxon>
        <taxon>organismal metagenomes</taxon>
    </lineage>
</organism>
<proteinExistence type="predicted"/>
<accession>A0A6C0BTR6</accession>
<name>A0A6C0BTR6_9ZZZZ</name>
<reference evidence="2" key="1">
    <citation type="journal article" date="2020" name="Nature">
        <title>Giant virus diversity and host interactions through global metagenomics.</title>
        <authorList>
            <person name="Schulz F."/>
            <person name="Roux S."/>
            <person name="Paez-Espino D."/>
            <person name="Jungbluth S."/>
            <person name="Walsh D.A."/>
            <person name="Denef V.J."/>
            <person name="McMahon K.D."/>
            <person name="Konstantinidis K.T."/>
            <person name="Eloe-Fadrosh E.A."/>
            <person name="Kyrpides N.C."/>
            <person name="Woyke T."/>
        </authorList>
    </citation>
    <scope>NUCLEOTIDE SEQUENCE</scope>
    <source>
        <strain evidence="2">GVMAG-M-3300018428-16</strain>
    </source>
</reference>
<feature type="region of interest" description="Disordered" evidence="1">
    <location>
        <begin position="174"/>
        <end position="197"/>
    </location>
</feature>
<feature type="region of interest" description="Disordered" evidence="1">
    <location>
        <begin position="1"/>
        <end position="25"/>
    </location>
</feature>
<sequence length="197" mass="22119">MSTVSPYLFNNTDRIGSDKTDQTQNNVHNTRYANHNLASFFSENTSNEHVKFAVQQPTMMFSGNTHGNGLNGSVIDNESTLFMKAEQTTPFEKLQLFQRPFATVPYLGRGSCDPALESQLQHGEVVAGKKSVSTIMDKSFSQYQLYPTDDKMEERVKDASYTVEEAALDGWVRGGQSTREMSNDEIMQHSNRPNGNF</sequence>
<evidence type="ECO:0000256" key="1">
    <source>
        <dbReference type="SAM" id="MobiDB-lite"/>
    </source>
</evidence>
<dbReference type="AlphaFoldDB" id="A0A6C0BTR6"/>
<evidence type="ECO:0000313" key="2">
    <source>
        <dbReference type="EMBL" id="QHS95171.1"/>
    </source>
</evidence>
<feature type="compositionally biased region" description="Polar residues" evidence="1">
    <location>
        <begin position="188"/>
        <end position="197"/>
    </location>
</feature>
<protein>
    <submittedName>
        <fullName evidence="2">Uncharacterized protein</fullName>
    </submittedName>
</protein>
<feature type="compositionally biased region" description="Polar residues" evidence="1">
    <location>
        <begin position="1"/>
        <end position="14"/>
    </location>
</feature>
<dbReference type="EMBL" id="MN739244">
    <property type="protein sequence ID" value="QHS95171.1"/>
    <property type="molecule type" value="Genomic_DNA"/>
</dbReference>